<evidence type="ECO:0000313" key="1">
    <source>
        <dbReference type="EMBL" id="KAI3734338.1"/>
    </source>
</evidence>
<comment type="caution">
    <text evidence="1">The sequence shown here is derived from an EMBL/GenBank/DDBJ whole genome shotgun (WGS) entry which is preliminary data.</text>
</comment>
<dbReference type="EMBL" id="CM042050">
    <property type="protein sequence ID" value="KAI3734338.1"/>
    <property type="molecule type" value="Genomic_DNA"/>
</dbReference>
<keyword evidence="2" id="KW-1185">Reference proteome</keyword>
<reference evidence="1 2" key="2">
    <citation type="journal article" date="2022" name="Mol. Ecol. Resour.">
        <title>The genomes of chicory, endive, great burdock and yacon provide insights into Asteraceae paleo-polyploidization history and plant inulin production.</title>
        <authorList>
            <person name="Fan W."/>
            <person name="Wang S."/>
            <person name="Wang H."/>
            <person name="Wang A."/>
            <person name="Jiang F."/>
            <person name="Liu H."/>
            <person name="Zhao H."/>
            <person name="Xu D."/>
            <person name="Zhang Y."/>
        </authorList>
    </citation>
    <scope>NUCLEOTIDE SEQUENCE [LARGE SCALE GENOMIC DNA]</scope>
    <source>
        <strain evidence="2">cv. Niubang</strain>
    </source>
</reference>
<dbReference type="Proteomes" id="UP001055879">
    <property type="component" value="Linkage Group LG04"/>
</dbReference>
<reference evidence="2" key="1">
    <citation type="journal article" date="2022" name="Mol. Ecol. Resour.">
        <title>The genomes of chicory, endive, great burdock and yacon provide insights into Asteraceae palaeo-polyploidization history and plant inulin production.</title>
        <authorList>
            <person name="Fan W."/>
            <person name="Wang S."/>
            <person name="Wang H."/>
            <person name="Wang A."/>
            <person name="Jiang F."/>
            <person name="Liu H."/>
            <person name="Zhao H."/>
            <person name="Xu D."/>
            <person name="Zhang Y."/>
        </authorList>
    </citation>
    <scope>NUCLEOTIDE SEQUENCE [LARGE SCALE GENOMIC DNA]</scope>
    <source>
        <strain evidence="2">cv. Niubang</strain>
    </source>
</reference>
<proteinExistence type="predicted"/>
<evidence type="ECO:0000313" key="2">
    <source>
        <dbReference type="Proteomes" id="UP001055879"/>
    </source>
</evidence>
<sequence>MSSPATSRATSLSSRYLVASGLQDVIHLRHLFCFWFRSTLVALQWRSIKHYAILTVHIRREQKEGGCVWPLSEIWSIRYVASLSTIWSIFFGDMWHPYSSAIWSLIADRREMDVLSIWSMWFHLSLFPLLFCL</sequence>
<organism evidence="1 2">
    <name type="scientific">Arctium lappa</name>
    <name type="common">Greater burdock</name>
    <name type="synonym">Lappa major</name>
    <dbReference type="NCBI Taxonomy" id="4217"/>
    <lineage>
        <taxon>Eukaryota</taxon>
        <taxon>Viridiplantae</taxon>
        <taxon>Streptophyta</taxon>
        <taxon>Embryophyta</taxon>
        <taxon>Tracheophyta</taxon>
        <taxon>Spermatophyta</taxon>
        <taxon>Magnoliopsida</taxon>
        <taxon>eudicotyledons</taxon>
        <taxon>Gunneridae</taxon>
        <taxon>Pentapetalae</taxon>
        <taxon>asterids</taxon>
        <taxon>campanulids</taxon>
        <taxon>Asterales</taxon>
        <taxon>Asteraceae</taxon>
        <taxon>Carduoideae</taxon>
        <taxon>Cardueae</taxon>
        <taxon>Arctiinae</taxon>
        <taxon>Arctium</taxon>
    </lineage>
</organism>
<name>A0ACB9CJB1_ARCLA</name>
<protein>
    <submittedName>
        <fullName evidence="1">Uncharacterized protein</fullName>
    </submittedName>
</protein>
<accession>A0ACB9CJB1</accession>
<gene>
    <name evidence="1" type="ORF">L6452_13805</name>
</gene>